<protein>
    <submittedName>
        <fullName evidence="1">Uncharacterized protein</fullName>
    </submittedName>
</protein>
<accession>C6RHQ0</accession>
<evidence type="ECO:0000313" key="1">
    <source>
        <dbReference type="EMBL" id="EET79267.1"/>
    </source>
</evidence>
<gene>
    <name evidence="1" type="ORF">CAMSH0001_0877</name>
</gene>
<evidence type="ECO:0000313" key="2">
    <source>
        <dbReference type="Proteomes" id="UP000003107"/>
    </source>
</evidence>
<sequence length="51" mass="6014">MVPDGLNFRSLLSYRFCKRRRLRGFAVKFSRIFINFTRPASQTTDSWDLAA</sequence>
<proteinExistence type="predicted"/>
<comment type="caution">
    <text evidence="1">The sequence shown here is derived from an EMBL/GenBank/DDBJ whole genome shotgun (WGS) entry which is preliminary data.</text>
</comment>
<organism evidence="1 2">
    <name type="scientific">Campylobacter showae RM3277</name>
    <dbReference type="NCBI Taxonomy" id="553219"/>
    <lineage>
        <taxon>Bacteria</taxon>
        <taxon>Pseudomonadati</taxon>
        <taxon>Campylobacterota</taxon>
        <taxon>Epsilonproteobacteria</taxon>
        <taxon>Campylobacterales</taxon>
        <taxon>Campylobacteraceae</taxon>
        <taxon>Campylobacter</taxon>
    </lineage>
</organism>
<name>C6RHQ0_9BACT</name>
<reference evidence="1 2" key="1">
    <citation type="submission" date="2009-07" db="EMBL/GenBank/DDBJ databases">
        <authorList>
            <person name="Madupu R."/>
            <person name="Sebastian Y."/>
            <person name="Durkin A.S."/>
            <person name="Torralba M."/>
            <person name="Methe B."/>
            <person name="Sutton G.G."/>
            <person name="Strausberg R.L."/>
            <person name="Nelson K.E."/>
        </authorList>
    </citation>
    <scope>NUCLEOTIDE SEQUENCE [LARGE SCALE GENOMIC DNA]</scope>
    <source>
        <strain evidence="1 2">RM3277</strain>
    </source>
</reference>
<dbReference type="AlphaFoldDB" id="C6RHQ0"/>
<keyword evidence="2" id="KW-1185">Reference proteome</keyword>
<dbReference type="EMBL" id="ACVQ01000027">
    <property type="protein sequence ID" value="EET79267.1"/>
    <property type="molecule type" value="Genomic_DNA"/>
</dbReference>
<dbReference type="Proteomes" id="UP000003107">
    <property type="component" value="Unassembled WGS sequence"/>
</dbReference>